<feature type="chain" id="PRO_5031573691" evidence="1">
    <location>
        <begin position="24"/>
        <end position="113"/>
    </location>
</feature>
<keyword evidence="3" id="KW-1185">Reference proteome</keyword>
<protein>
    <submittedName>
        <fullName evidence="2">Uncharacterized protein</fullName>
    </submittedName>
</protein>
<accession>A0A7W6NMM5</accession>
<evidence type="ECO:0000313" key="3">
    <source>
        <dbReference type="Proteomes" id="UP000528286"/>
    </source>
</evidence>
<dbReference type="AlphaFoldDB" id="A0A7W6NMM5"/>
<name>A0A7W6NMM5_9HYPH</name>
<dbReference type="RefSeq" id="WP_183368374.1">
    <property type="nucleotide sequence ID" value="NZ_JACIEZ010000015.1"/>
</dbReference>
<gene>
    <name evidence="2" type="ORF">GGR23_004362</name>
</gene>
<dbReference type="EMBL" id="JACIEZ010000015">
    <property type="protein sequence ID" value="MBB4067133.1"/>
    <property type="molecule type" value="Genomic_DNA"/>
</dbReference>
<keyword evidence="1" id="KW-0732">Signal</keyword>
<reference evidence="2 3" key="1">
    <citation type="submission" date="2020-08" db="EMBL/GenBank/DDBJ databases">
        <title>Genomic Encyclopedia of Type Strains, Phase IV (KMG-IV): sequencing the most valuable type-strain genomes for metagenomic binning, comparative biology and taxonomic classification.</title>
        <authorList>
            <person name="Goeker M."/>
        </authorList>
    </citation>
    <scope>NUCLEOTIDE SEQUENCE [LARGE SCALE GENOMIC DNA]</scope>
    <source>
        <strain evidence="2 3">DSM 29853</strain>
    </source>
</reference>
<sequence length="113" mass="12929">MSSIKRLMIVAGLLAVGVSAANAEPRYNPRKMTCEAVQDVIRAHGAVTLRYNSTRVKNLPLYNRYVRNSYFCDTNETAVPASVPTADRDRCPVKVCEQRDFERDRRIPWLLDR</sequence>
<comment type="caution">
    <text evidence="2">The sequence shown here is derived from an EMBL/GenBank/DDBJ whole genome shotgun (WGS) entry which is preliminary data.</text>
</comment>
<organism evidence="2 3">
    <name type="scientific">Gellertiella hungarica</name>
    <dbReference type="NCBI Taxonomy" id="1572859"/>
    <lineage>
        <taxon>Bacteria</taxon>
        <taxon>Pseudomonadati</taxon>
        <taxon>Pseudomonadota</taxon>
        <taxon>Alphaproteobacteria</taxon>
        <taxon>Hyphomicrobiales</taxon>
        <taxon>Rhizobiaceae</taxon>
        <taxon>Gellertiella</taxon>
    </lineage>
</organism>
<feature type="signal peptide" evidence="1">
    <location>
        <begin position="1"/>
        <end position="23"/>
    </location>
</feature>
<proteinExistence type="predicted"/>
<evidence type="ECO:0000313" key="2">
    <source>
        <dbReference type="EMBL" id="MBB4067133.1"/>
    </source>
</evidence>
<evidence type="ECO:0000256" key="1">
    <source>
        <dbReference type="SAM" id="SignalP"/>
    </source>
</evidence>
<dbReference type="Proteomes" id="UP000528286">
    <property type="component" value="Unassembled WGS sequence"/>
</dbReference>